<keyword evidence="2" id="KW-0813">Transport</keyword>
<dbReference type="EMBL" id="WVUK01000062">
    <property type="protein sequence ID" value="KAF7490765.1"/>
    <property type="molecule type" value="Genomic_DNA"/>
</dbReference>
<evidence type="ECO:0000256" key="9">
    <source>
        <dbReference type="ARBA" id="ARBA00023136"/>
    </source>
</evidence>
<dbReference type="Gene3D" id="1.10.287.70">
    <property type="match status" value="1"/>
</dbReference>
<dbReference type="Proteomes" id="UP000070412">
    <property type="component" value="Unassembled WGS sequence"/>
</dbReference>
<keyword evidence="17" id="KW-1185">Reference proteome</keyword>
<evidence type="ECO:0000313" key="16">
    <source>
        <dbReference type="EnsemblMetazoa" id="KAF7490765.1"/>
    </source>
</evidence>
<feature type="compositionally biased region" description="Basic and acidic residues" evidence="12">
    <location>
        <begin position="468"/>
        <end position="477"/>
    </location>
</feature>
<feature type="compositionally biased region" description="Acidic residues" evidence="12">
    <location>
        <begin position="478"/>
        <end position="491"/>
    </location>
</feature>
<evidence type="ECO:0000256" key="5">
    <source>
        <dbReference type="ARBA" id="ARBA00022826"/>
    </source>
</evidence>
<evidence type="ECO:0000256" key="11">
    <source>
        <dbReference type="ARBA" id="ARBA00034430"/>
    </source>
</evidence>
<dbReference type="PANTHER" id="PTHR10027:SF10">
    <property type="entry name" value="SLOWPOKE 2, ISOFORM D"/>
    <property type="match status" value="1"/>
</dbReference>
<evidence type="ECO:0000256" key="1">
    <source>
        <dbReference type="ARBA" id="ARBA00004141"/>
    </source>
</evidence>
<keyword evidence="10 15" id="KW-0407">Ion channel</keyword>
<evidence type="ECO:0000313" key="17">
    <source>
        <dbReference type="Proteomes" id="UP000070412"/>
    </source>
</evidence>
<dbReference type="InterPro" id="IPR003929">
    <property type="entry name" value="K_chnl_BK_asu"/>
</dbReference>
<comment type="subcellular location">
    <subcellularLocation>
        <location evidence="1">Membrane</location>
        <topology evidence="1">Multi-pass membrane protein</topology>
    </subcellularLocation>
</comment>
<feature type="region of interest" description="Disordered" evidence="12">
    <location>
        <begin position="517"/>
        <end position="537"/>
    </location>
</feature>
<gene>
    <name evidence="15" type="ORF">SSS_5307</name>
</gene>
<evidence type="ECO:0000256" key="13">
    <source>
        <dbReference type="SAM" id="Phobius"/>
    </source>
</evidence>
<keyword evidence="8" id="KW-0406">Ion transport</keyword>
<dbReference type="GO" id="GO:0005228">
    <property type="term" value="F:intracellular sodium-activated potassium channel activity"/>
    <property type="evidence" value="ECO:0007669"/>
    <property type="project" value="TreeGrafter"/>
</dbReference>
<feature type="compositionally biased region" description="Acidic residues" evidence="12">
    <location>
        <begin position="520"/>
        <end position="529"/>
    </location>
</feature>
<comment type="catalytic activity">
    <reaction evidence="11">
        <text>K(+)(in) = K(+)(out)</text>
        <dbReference type="Rhea" id="RHEA:29463"/>
        <dbReference type="ChEBI" id="CHEBI:29103"/>
    </reaction>
</comment>
<dbReference type="EnsemblMetazoa" id="SSS_5307s_mrna">
    <property type="protein sequence ID" value="KAF7490765.1"/>
    <property type="gene ID" value="SSS_5307"/>
</dbReference>
<feature type="region of interest" description="Disordered" evidence="12">
    <location>
        <begin position="467"/>
        <end position="497"/>
    </location>
</feature>
<feature type="transmembrane region" description="Helical" evidence="13">
    <location>
        <begin position="71"/>
        <end position="94"/>
    </location>
</feature>
<feature type="transmembrane region" description="Helical" evidence="13">
    <location>
        <begin position="177"/>
        <end position="193"/>
    </location>
</feature>
<evidence type="ECO:0000256" key="4">
    <source>
        <dbReference type="ARBA" id="ARBA00022692"/>
    </source>
</evidence>
<dbReference type="FunFam" id="1.10.287.70:FF:000058">
    <property type="entry name" value="Potassium sodium-activated channel subfamily T member 2"/>
    <property type="match status" value="1"/>
</dbReference>
<organism evidence="15">
    <name type="scientific">Sarcoptes scabiei</name>
    <name type="common">Itch mite</name>
    <name type="synonym">Acarus scabiei</name>
    <dbReference type="NCBI Taxonomy" id="52283"/>
    <lineage>
        <taxon>Eukaryota</taxon>
        <taxon>Metazoa</taxon>
        <taxon>Ecdysozoa</taxon>
        <taxon>Arthropoda</taxon>
        <taxon>Chelicerata</taxon>
        <taxon>Arachnida</taxon>
        <taxon>Acari</taxon>
        <taxon>Acariformes</taxon>
        <taxon>Sarcoptiformes</taxon>
        <taxon>Astigmata</taxon>
        <taxon>Psoroptidia</taxon>
        <taxon>Sarcoptoidea</taxon>
        <taxon>Sarcoptidae</taxon>
        <taxon>Sarcoptinae</taxon>
        <taxon>Sarcoptes</taxon>
    </lineage>
</organism>
<keyword evidence="4 13" id="KW-0812">Transmembrane</keyword>
<sequence>MLYVFRVIFDSGPLLANCYDCPPPDLTNQTSPNYNSMYDCRMFDNRWLPLNVSTKMAPLNWRAIIWVDRPIAIWFLQSIISTMCFTEALLLAYLSNKFFYSPLRNLFVPSFLNCWLAKYSLENMFNDLNRAMQRSQSALSQRLMILSATLLCLIFTSLCGFQHFQRAGGRNVDLFESLYFVVVTFATVGYGDYKPDRWPSQLFMVIMIGVALIVLPTQFEQLAYTWMERQKLGGSYSTHRAQTEKHVVVCSTTLGSDTVMDFLNEFYAHPLLQDFYVVLLSPCELDTTMKMILQMPMWAQRVIYLQGSALKGTDLTRARMNAAEACFILAARNYNDRSAADQHTILRSWAVRDFAPNVPQYIQIFRPENKIHVAFAEHVVCEDEFKYALLANNCLCPGTSTLVTLLLHTSRGQEGQTSDEEWHRLYGKCSGNEIYHIRLGDSRFFGEYEGKSFTYASFHSHRNNIRSRNFDQKKDNNDDADDEEDDEDGDESVSVHETVPIENDALVSVDDFYGTLNDRDDYDSNDPDEINSSSIGEGNEEEFSVVNFYHSSFLKKIPSSLDSIVVKQGDYVLPDTGEKLAKLILLDSFKCNRFGHRSLEIKSKELKRELVSLHQRKPEAKFRQSKKRRQLSNQDHLDRLKSESNCIEKSMKEKFSSTTKTFSSSITISTSNLIIEDVENSSNQLGSNMNNIVCERNDDVNEIDLDSGTIWLTPKNLRFDRFEDRTMKSIRNESIDLTLKSNRCIEDKMINHLDRNIEKASQLRSISSKIFSNFSNLMRQNQRTKLNQLDLIEKINHQSKANNQTNRISIETGSEQQQQQLKQSKQSLSSDFVKEFQTKAIRRSIDFVHDTSLPPNNEVEENGCLPSDCWNCYII</sequence>
<feature type="transmembrane region" description="Helical" evidence="13">
    <location>
        <begin position="143"/>
        <end position="165"/>
    </location>
</feature>
<dbReference type="PANTHER" id="PTHR10027">
    <property type="entry name" value="CALCIUM-ACTIVATED POTASSIUM CHANNEL ALPHA CHAIN"/>
    <property type="match status" value="1"/>
</dbReference>
<feature type="domain" description="RCK N-terminal" evidence="14">
    <location>
        <begin position="244"/>
        <end position="380"/>
    </location>
</feature>
<dbReference type="InterPro" id="IPR047871">
    <property type="entry name" value="K_chnl_Slo-like"/>
</dbReference>
<proteinExistence type="predicted"/>
<dbReference type="FunFam" id="3.40.50.720:FF:000011">
    <property type="entry name" value="Potassium channel subfamily T member 1"/>
    <property type="match status" value="1"/>
</dbReference>
<dbReference type="Pfam" id="PF22614">
    <property type="entry name" value="Slo-like_RCK"/>
    <property type="match status" value="1"/>
</dbReference>
<keyword evidence="7 13" id="KW-1133">Transmembrane helix</keyword>
<dbReference type="SUPFAM" id="SSF81324">
    <property type="entry name" value="Voltage-gated potassium channels"/>
    <property type="match status" value="1"/>
</dbReference>
<dbReference type="Pfam" id="PF03493">
    <property type="entry name" value="BK_channel_a"/>
    <property type="match status" value="1"/>
</dbReference>
<keyword evidence="5" id="KW-0631">Potassium channel</keyword>
<evidence type="ECO:0000256" key="12">
    <source>
        <dbReference type="SAM" id="MobiDB-lite"/>
    </source>
</evidence>
<dbReference type="InterPro" id="IPR013099">
    <property type="entry name" value="K_chnl_dom"/>
</dbReference>
<reference evidence="16" key="3">
    <citation type="submission" date="2022-06" db="UniProtKB">
        <authorList>
            <consortium name="EnsemblMetazoa"/>
        </authorList>
    </citation>
    <scope>IDENTIFICATION</scope>
</reference>
<reference evidence="15" key="2">
    <citation type="submission" date="2020-01" db="EMBL/GenBank/DDBJ databases">
        <authorList>
            <person name="Korhonen P.K.K."/>
            <person name="Guangxu M.G."/>
            <person name="Wang T.W."/>
            <person name="Stroehlein A.J.S."/>
            <person name="Young N.D."/>
            <person name="Ang C.-S.A."/>
            <person name="Fernando D.W.F."/>
            <person name="Lu H.L."/>
            <person name="Taylor S.T."/>
            <person name="Ehtesham M.E.M."/>
            <person name="Najaraj S.H.N."/>
            <person name="Harsha G.H.G."/>
            <person name="Madugundu A.M."/>
            <person name="Renuse S.R."/>
            <person name="Holt D.H."/>
            <person name="Pandey A.P."/>
            <person name="Papenfuss A.P."/>
            <person name="Gasser R.B.G."/>
            <person name="Fischer K.F."/>
        </authorList>
    </citation>
    <scope>NUCLEOTIDE SEQUENCE</scope>
    <source>
        <strain evidence="15">SSS_KF_BRIS2020</strain>
    </source>
</reference>
<dbReference type="GO" id="GO:0015271">
    <property type="term" value="F:outward rectifier potassium channel activity"/>
    <property type="evidence" value="ECO:0007669"/>
    <property type="project" value="TreeGrafter"/>
</dbReference>
<keyword evidence="9 13" id="KW-0472">Membrane</keyword>
<accession>A0A834R5B3</accession>
<evidence type="ECO:0000256" key="2">
    <source>
        <dbReference type="ARBA" id="ARBA00022448"/>
    </source>
</evidence>
<evidence type="ECO:0000256" key="6">
    <source>
        <dbReference type="ARBA" id="ARBA00022958"/>
    </source>
</evidence>
<evidence type="ECO:0000256" key="7">
    <source>
        <dbReference type="ARBA" id="ARBA00022989"/>
    </source>
</evidence>
<name>A0A834R5B3_SARSC</name>
<feature type="transmembrane region" description="Helical" evidence="13">
    <location>
        <begin position="202"/>
        <end position="219"/>
    </location>
</feature>
<reference evidence="17" key="1">
    <citation type="journal article" date="2020" name="PLoS Negl. Trop. Dis.">
        <title>High-quality nuclear genome for Sarcoptes scabiei-A critical resource for a neglected parasite.</title>
        <authorList>
            <person name="Korhonen P.K."/>
            <person name="Gasser R.B."/>
            <person name="Ma G."/>
            <person name="Wang T."/>
            <person name="Stroehlein A.J."/>
            <person name="Young N.D."/>
            <person name="Ang C.S."/>
            <person name="Fernando D.D."/>
            <person name="Lu H.C."/>
            <person name="Taylor S."/>
            <person name="Reynolds S.L."/>
            <person name="Mofiz E."/>
            <person name="Najaraj S.H."/>
            <person name="Gowda H."/>
            <person name="Madugundu A."/>
            <person name="Renuse S."/>
            <person name="Holt D."/>
            <person name="Pandey A."/>
            <person name="Papenfuss A.T."/>
            <person name="Fischer K."/>
        </authorList>
    </citation>
    <scope>NUCLEOTIDE SEQUENCE [LARGE SCALE GENOMIC DNA]</scope>
</reference>
<evidence type="ECO:0000256" key="8">
    <source>
        <dbReference type="ARBA" id="ARBA00023065"/>
    </source>
</evidence>
<dbReference type="PROSITE" id="PS51201">
    <property type="entry name" value="RCK_N"/>
    <property type="match status" value="1"/>
</dbReference>
<dbReference type="AlphaFoldDB" id="A0A834R5B3"/>
<dbReference type="Gene3D" id="3.40.50.720">
    <property type="entry name" value="NAD(P)-binding Rossmann-like Domain"/>
    <property type="match status" value="1"/>
</dbReference>
<evidence type="ECO:0000259" key="14">
    <source>
        <dbReference type="PROSITE" id="PS51201"/>
    </source>
</evidence>
<evidence type="ECO:0000256" key="3">
    <source>
        <dbReference type="ARBA" id="ARBA00022538"/>
    </source>
</evidence>
<keyword evidence="3" id="KW-0633">Potassium transport</keyword>
<keyword evidence="6" id="KW-0630">Potassium</keyword>
<dbReference type="Pfam" id="PF07885">
    <property type="entry name" value="Ion_trans_2"/>
    <property type="match status" value="1"/>
</dbReference>
<dbReference type="OrthoDB" id="6507414at2759"/>
<dbReference type="InterPro" id="IPR003148">
    <property type="entry name" value="RCK_N"/>
</dbReference>
<dbReference type="GO" id="GO:0005886">
    <property type="term" value="C:plasma membrane"/>
    <property type="evidence" value="ECO:0007669"/>
    <property type="project" value="TreeGrafter"/>
</dbReference>
<evidence type="ECO:0000256" key="10">
    <source>
        <dbReference type="ARBA" id="ARBA00023303"/>
    </source>
</evidence>
<protein>
    <submittedName>
        <fullName evidence="15">Potassium channel subfamily T member 1</fullName>
    </submittedName>
</protein>
<evidence type="ECO:0000313" key="15">
    <source>
        <dbReference type="EMBL" id="KAF7490765.1"/>
    </source>
</evidence>